<protein>
    <recommendedName>
        <fullName evidence="4">Glycerophosphoryl diester phosphodiesterase membrane domain-containing protein</fullName>
    </recommendedName>
</protein>
<gene>
    <name evidence="2" type="ORF">CDQ92_03510</name>
</gene>
<dbReference type="EMBL" id="NISK01000001">
    <property type="protein sequence ID" value="OWQ99242.1"/>
    <property type="molecule type" value="Genomic_DNA"/>
</dbReference>
<dbReference type="OrthoDB" id="7446717at2"/>
<dbReference type="Proteomes" id="UP000197361">
    <property type="component" value="Unassembled WGS sequence"/>
</dbReference>
<proteinExistence type="predicted"/>
<evidence type="ECO:0000313" key="2">
    <source>
        <dbReference type="EMBL" id="OWQ99242.1"/>
    </source>
</evidence>
<feature type="transmembrane region" description="Helical" evidence="1">
    <location>
        <begin position="102"/>
        <end position="126"/>
    </location>
</feature>
<name>A0A246K145_9SPHN</name>
<feature type="transmembrane region" description="Helical" evidence="1">
    <location>
        <begin position="69"/>
        <end position="90"/>
    </location>
</feature>
<accession>A0A246K145</accession>
<dbReference type="AlphaFoldDB" id="A0A246K145"/>
<reference evidence="2 3" key="1">
    <citation type="journal article" date="2010" name="Int. J. Syst. Evol. Microbiol.">
        <title>Sphingopyxis bauzanensis sp. nov., a psychrophilic bacterium isolated from soil.</title>
        <authorList>
            <person name="Zhang D.C."/>
            <person name="Liu H.C."/>
            <person name="Xin Y.H."/>
            <person name="Zhou Y.G."/>
            <person name="Schinner F."/>
            <person name="Margesin R."/>
        </authorList>
    </citation>
    <scope>NUCLEOTIDE SEQUENCE [LARGE SCALE GENOMIC DNA]</scope>
    <source>
        <strain evidence="2 3">DSM 22271</strain>
    </source>
</reference>
<organism evidence="2 3">
    <name type="scientific">Sphingopyxis bauzanensis</name>
    <dbReference type="NCBI Taxonomy" id="651663"/>
    <lineage>
        <taxon>Bacteria</taxon>
        <taxon>Pseudomonadati</taxon>
        <taxon>Pseudomonadota</taxon>
        <taxon>Alphaproteobacteria</taxon>
        <taxon>Sphingomonadales</taxon>
        <taxon>Sphingomonadaceae</taxon>
        <taxon>Sphingopyxis</taxon>
    </lineage>
</organism>
<feature type="transmembrane region" description="Helical" evidence="1">
    <location>
        <begin position="21"/>
        <end position="40"/>
    </location>
</feature>
<feature type="transmembrane region" description="Helical" evidence="1">
    <location>
        <begin position="146"/>
        <end position="170"/>
    </location>
</feature>
<sequence length="277" mass="29246">MDINIRRGLADAWALAAAHRNMLAAYVALGVVVPFLLLASEPIFSLRTVMAILSDPWSYRIGGSFTGPLYLLAIVAVIVAGSMQAAWNGLLAEMREGYLSEIMFGMVAGFAYLIANLILAIGFGLLTAAPLLVLGPAAVVSGSDPLAIAMAVYRLLVTLVGSWVAARFCLAGAIMGSRGSLEPVSAFAESWRRTGTAQARLFGFYLLYGLPYGIAAAALIVVHGAIILNNAPSSFAETMMSLGWILLFALYFLGQILIPAGFYRTSEPAAAASEIFA</sequence>
<dbReference type="RefSeq" id="WP_088439983.1">
    <property type="nucleotide sequence ID" value="NZ_BMMC01000004.1"/>
</dbReference>
<feature type="transmembrane region" description="Helical" evidence="1">
    <location>
        <begin position="202"/>
        <end position="227"/>
    </location>
</feature>
<keyword evidence="3" id="KW-1185">Reference proteome</keyword>
<feature type="transmembrane region" description="Helical" evidence="1">
    <location>
        <begin position="239"/>
        <end position="258"/>
    </location>
</feature>
<evidence type="ECO:0000256" key="1">
    <source>
        <dbReference type="SAM" id="Phobius"/>
    </source>
</evidence>
<evidence type="ECO:0008006" key="4">
    <source>
        <dbReference type="Google" id="ProtNLM"/>
    </source>
</evidence>
<keyword evidence="1" id="KW-0812">Transmembrane</keyword>
<keyword evidence="1" id="KW-0472">Membrane</keyword>
<evidence type="ECO:0000313" key="3">
    <source>
        <dbReference type="Proteomes" id="UP000197361"/>
    </source>
</evidence>
<keyword evidence="1" id="KW-1133">Transmembrane helix</keyword>
<comment type="caution">
    <text evidence="2">The sequence shown here is derived from an EMBL/GenBank/DDBJ whole genome shotgun (WGS) entry which is preliminary data.</text>
</comment>